<keyword evidence="2" id="KW-1185">Reference proteome</keyword>
<sequence length="98" mass="11306">MSCKNFGSTQALALPKFWLARVENIYLDRCQFELRRNRRISLNARIWDVVQMSCTTSSSLLKLLPSCFSPTHLLLFLQCPAKLPATIIFLELNRTTLM</sequence>
<dbReference type="AlphaFoldDB" id="J3M2W2"/>
<protein>
    <submittedName>
        <fullName evidence="1">Uncharacterized protein</fullName>
    </submittedName>
</protein>
<dbReference type="Proteomes" id="UP000006038">
    <property type="component" value="Chromosome 4"/>
</dbReference>
<dbReference type="EnsemblPlants" id="OB04G37370.1">
    <property type="protein sequence ID" value="OB04G37370.1"/>
    <property type="gene ID" value="OB04G37370"/>
</dbReference>
<reference evidence="1" key="1">
    <citation type="journal article" date="2013" name="Nat. Commun.">
        <title>Whole-genome sequencing of Oryza brachyantha reveals mechanisms underlying Oryza genome evolution.</title>
        <authorList>
            <person name="Chen J."/>
            <person name="Huang Q."/>
            <person name="Gao D."/>
            <person name="Wang J."/>
            <person name="Lang Y."/>
            <person name="Liu T."/>
            <person name="Li B."/>
            <person name="Bai Z."/>
            <person name="Luis Goicoechea J."/>
            <person name="Liang C."/>
            <person name="Chen C."/>
            <person name="Zhang W."/>
            <person name="Sun S."/>
            <person name="Liao Y."/>
            <person name="Zhang X."/>
            <person name="Yang L."/>
            <person name="Song C."/>
            <person name="Wang M."/>
            <person name="Shi J."/>
            <person name="Liu G."/>
            <person name="Liu J."/>
            <person name="Zhou H."/>
            <person name="Zhou W."/>
            <person name="Yu Q."/>
            <person name="An N."/>
            <person name="Chen Y."/>
            <person name="Cai Q."/>
            <person name="Wang B."/>
            <person name="Liu B."/>
            <person name="Min J."/>
            <person name="Huang Y."/>
            <person name="Wu H."/>
            <person name="Li Z."/>
            <person name="Zhang Y."/>
            <person name="Yin Y."/>
            <person name="Song W."/>
            <person name="Jiang J."/>
            <person name="Jackson S.A."/>
            <person name="Wing R.A."/>
            <person name="Wang J."/>
            <person name="Chen M."/>
        </authorList>
    </citation>
    <scope>NUCLEOTIDE SEQUENCE [LARGE SCALE GENOMIC DNA]</scope>
    <source>
        <strain evidence="1">cv. IRGC 101232</strain>
    </source>
</reference>
<dbReference type="Gramene" id="OB04G37370.1">
    <property type="protein sequence ID" value="OB04G37370.1"/>
    <property type="gene ID" value="OB04G37370"/>
</dbReference>
<proteinExistence type="predicted"/>
<accession>J3M2W2</accession>
<name>J3M2W2_ORYBR</name>
<evidence type="ECO:0000313" key="2">
    <source>
        <dbReference type="Proteomes" id="UP000006038"/>
    </source>
</evidence>
<evidence type="ECO:0000313" key="1">
    <source>
        <dbReference type="EnsemblPlants" id="OB04G37370.1"/>
    </source>
</evidence>
<dbReference type="HOGENOM" id="CLU_2337018_0_0_1"/>
<organism evidence="1">
    <name type="scientific">Oryza brachyantha</name>
    <name type="common">malo sina</name>
    <dbReference type="NCBI Taxonomy" id="4533"/>
    <lineage>
        <taxon>Eukaryota</taxon>
        <taxon>Viridiplantae</taxon>
        <taxon>Streptophyta</taxon>
        <taxon>Embryophyta</taxon>
        <taxon>Tracheophyta</taxon>
        <taxon>Spermatophyta</taxon>
        <taxon>Magnoliopsida</taxon>
        <taxon>Liliopsida</taxon>
        <taxon>Poales</taxon>
        <taxon>Poaceae</taxon>
        <taxon>BOP clade</taxon>
        <taxon>Oryzoideae</taxon>
        <taxon>Oryzeae</taxon>
        <taxon>Oryzinae</taxon>
        <taxon>Oryza</taxon>
    </lineage>
</organism>
<reference evidence="1" key="2">
    <citation type="submission" date="2013-04" db="UniProtKB">
        <authorList>
            <consortium name="EnsemblPlants"/>
        </authorList>
    </citation>
    <scope>IDENTIFICATION</scope>
</reference>